<sequence>MAKWLKGLGLLAVLVLVLGACSTDSPGSSEDSGESSDGESDDSIKIGLSISTLNNPFFVTLREGAEAAADEAGYDIVVTDAQDDASTQLSDIEDLLQQNVDVLLVNPVDSEAVATAIESANEQDVPVITVDRSAAGGEVATHIASDNVSGGEMAGEFIAEQLEESGKLVELQGVPGASATRERGEGFHNIVDSIDGLEVVAQQTANFNRSEGLTVMENIIQGSDDMDAVFAHNDEMALGAVEALQSNGMLEDVIVVGFDATDDARAAVKEGTMDATIAQQPEVIGEKAIEAAASVAGGEYIDEFIPVELKMVTE</sequence>
<feature type="chain" id="PRO_5046912951" evidence="4">
    <location>
        <begin position="23"/>
        <end position="314"/>
    </location>
</feature>
<dbReference type="InterPro" id="IPR025997">
    <property type="entry name" value="SBP_2_dom"/>
</dbReference>
<dbReference type="Pfam" id="PF13407">
    <property type="entry name" value="Peripla_BP_4"/>
    <property type="match status" value="1"/>
</dbReference>
<evidence type="ECO:0000313" key="7">
    <source>
        <dbReference type="Proteomes" id="UP001597502"/>
    </source>
</evidence>
<organism evidence="6 7">
    <name type="scientific">Lentibacillus juripiscarius</name>
    <dbReference type="NCBI Taxonomy" id="257446"/>
    <lineage>
        <taxon>Bacteria</taxon>
        <taxon>Bacillati</taxon>
        <taxon>Bacillota</taxon>
        <taxon>Bacilli</taxon>
        <taxon>Bacillales</taxon>
        <taxon>Bacillaceae</taxon>
        <taxon>Lentibacillus</taxon>
    </lineage>
</organism>
<feature type="domain" description="Periplasmic binding protein" evidence="5">
    <location>
        <begin position="46"/>
        <end position="299"/>
    </location>
</feature>
<protein>
    <submittedName>
        <fullName evidence="6">Ribose ABC transporter substrate-binding protein RbsB</fullName>
    </submittedName>
</protein>
<keyword evidence="7" id="KW-1185">Reference proteome</keyword>
<dbReference type="RefSeq" id="WP_382395259.1">
    <property type="nucleotide sequence ID" value="NZ_JBHUNA010000038.1"/>
</dbReference>
<gene>
    <name evidence="6" type="primary">rbsB</name>
    <name evidence="6" type="ORF">ACFSUO_14135</name>
</gene>
<evidence type="ECO:0000256" key="4">
    <source>
        <dbReference type="SAM" id="SignalP"/>
    </source>
</evidence>
<dbReference type="CDD" id="cd06323">
    <property type="entry name" value="PBP1_ribose_binding"/>
    <property type="match status" value="1"/>
</dbReference>
<dbReference type="PROSITE" id="PS51257">
    <property type="entry name" value="PROKAR_LIPOPROTEIN"/>
    <property type="match status" value="1"/>
</dbReference>
<dbReference type="EMBL" id="JBHUNA010000038">
    <property type="protein sequence ID" value="MFD2762094.1"/>
    <property type="molecule type" value="Genomic_DNA"/>
</dbReference>
<evidence type="ECO:0000256" key="1">
    <source>
        <dbReference type="ARBA" id="ARBA00004196"/>
    </source>
</evidence>
<evidence type="ECO:0000313" key="6">
    <source>
        <dbReference type="EMBL" id="MFD2762094.1"/>
    </source>
</evidence>
<reference evidence="7" key="1">
    <citation type="journal article" date="2019" name="Int. J. Syst. Evol. Microbiol.">
        <title>The Global Catalogue of Microorganisms (GCM) 10K type strain sequencing project: providing services to taxonomists for standard genome sequencing and annotation.</title>
        <authorList>
            <consortium name="The Broad Institute Genomics Platform"/>
            <consortium name="The Broad Institute Genome Sequencing Center for Infectious Disease"/>
            <person name="Wu L."/>
            <person name="Ma J."/>
        </authorList>
    </citation>
    <scope>NUCLEOTIDE SEQUENCE [LARGE SCALE GENOMIC DNA]</scope>
    <source>
        <strain evidence="7">TISTR 1535</strain>
    </source>
</reference>
<accession>A0ABW5VC03</accession>
<comment type="caution">
    <text evidence="6">The sequence shown here is derived from an EMBL/GenBank/DDBJ whole genome shotgun (WGS) entry which is preliminary data.</text>
</comment>
<comment type="similarity">
    <text evidence="2">Belongs to the bacterial solute-binding protein 2 family.</text>
</comment>
<comment type="subcellular location">
    <subcellularLocation>
        <location evidence="1">Cell envelope</location>
    </subcellularLocation>
</comment>
<dbReference type="Gene3D" id="3.40.50.2300">
    <property type="match status" value="2"/>
</dbReference>
<proteinExistence type="inferred from homology"/>
<dbReference type="InterPro" id="IPR028082">
    <property type="entry name" value="Peripla_BP_I"/>
</dbReference>
<feature type="signal peptide" evidence="4">
    <location>
        <begin position="1"/>
        <end position="22"/>
    </location>
</feature>
<evidence type="ECO:0000256" key="3">
    <source>
        <dbReference type="ARBA" id="ARBA00022729"/>
    </source>
</evidence>
<dbReference type="SUPFAM" id="SSF53822">
    <property type="entry name" value="Periplasmic binding protein-like I"/>
    <property type="match status" value="1"/>
</dbReference>
<dbReference type="Proteomes" id="UP001597502">
    <property type="component" value="Unassembled WGS sequence"/>
</dbReference>
<evidence type="ECO:0000256" key="2">
    <source>
        <dbReference type="ARBA" id="ARBA00007639"/>
    </source>
</evidence>
<dbReference type="PANTHER" id="PTHR46847">
    <property type="entry name" value="D-ALLOSE-BINDING PERIPLASMIC PROTEIN-RELATED"/>
    <property type="match status" value="1"/>
</dbReference>
<keyword evidence="3 4" id="KW-0732">Signal</keyword>
<dbReference type="NCBIfam" id="NF007936">
    <property type="entry name" value="PRK10653.1"/>
    <property type="match status" value="1"/>
</dbReference>
<dbReference type="PANTHER" id="PTHR46847:SF1">
    <property type="entry name" value="D-ALLOSE-BINDING PERIPLASMIC PROTEIN-RELATED"/>
    <property type="match status" value="1"/>
</dbReference>
<name>A0ABW5VC03_9BACI</name>
<evidence type="ECO:0000259" key="5">
    <source>
        <dbReference type="Pfam" id="PF13407"/>
    </source>
</evidence>